<keyword evidence="2" id="KW-1185">Reference proteome</keyword>
<reference evidence="1 2" key="1">
    <citation type="submission" date="2020-02" db="EMBL/GenBank/DDBJ databases">
        <authorList>
            <person name="Ma Q."/>
            <person name="Huang Y."/>
            <person name="Song X."/>
            <person name="Pei D."/>
        </authorList>
    </citation>
    <scope>NUCLEOTIDE SEQUENCE [LARGE SCALE GENOMIC DNA]</scope>
    <source>
        <strain evidence="1">Sxm20200214</strain>
        <tissue evidence="1">Leaf</tissue>
    </source>
</reference>
<dbReference type="EMBL" id="JAAMPC010000001">
    <property type="protein sequence ID" value="KAG2333596.1"/>
    <property type="molecule type" value="Genomic_DNA"/>
</dbReference>
<gene>
    <name evidence="1" type="ORF">Bca52824_004776</name>
</gene>
<evidence type="ECO:0000313" key="2">
    <source>
        <dbReference type="Proteomes" id="UP000886595"/>
    </source>
</evidence>
<evidence type="ECO:0000313" key="1">
    <source>
        <dbReference type="EMBL" id="KAG2333596.1"/>
    </source>
</evidence>
<protein>
    <submittedName>
        <fullName evidence="1">Uncharacterized protein</fullName>
    </submittedName>
</protein>
<dbReference type="OrthoDB" id="10491291at2759"/>
<accession>A0A8X7WPL7</accession>
<name>A0A8X7WPL7_BRACI</name>
<organism evidence="1 2">
    <name type="scientific">Brassica carinata</name>
    <name type="common">Ethiopian mustard</name>
    <name type="synonym">Abyssinian cabbage</name>
    <dbReference type="NCBI Taxonomy" id="52824"/>
    <lineage>
        <taxon>Eukaryota</taxon>
        <taxon>Viridiplantae</taxon>
        <taxon>Streptophyta</taxon>
        <taxon>Embryophyta</taxon>
        <taxon>Tracheophyta</taxon>
        <taxon>Spermatophyta</taxon>
        <taxon>Magnoliopsida</taxon>
        <taxon>eudicotyledons</taxon>
        <taxon>Gunneridae</taxon>
        <taxon>Pentapetalae</taxon>
        <taxon>rosids</taxon>
        <taxon>malvids</taxon>
        <taxon>Brassicales</taxon>
        <taxon>Brassicaceae</taxon>
        <taxon>Brassiceae</taxon>
        <taxon>Brassica</taxon>
    </lineage>
</organism>
<proteinExistence type="predicted"/>
<dbReference type="Proteomes" id="UP000886595">
    <property type="component" value="Unassembled WGS sequence"/>
</dbReference>
<dbReference type="AlphaFoldDB" id="A0A8X7WPL7"/>
<sequence>MFHSSKELEANSDLSDDLYGSGPVLNAYLLDQSANESYNSLQNPTFQLITTVNTKRIEGQFLIEYLSWSAQNQDVAVMVNASEVTKAETLTICEIFAFLKQEPAQLPLITLCGTLAGWCTYISNLKTANEPVFIYGAKLPPVLLLTTLNSKTLGGMYSEKTLSYEKGVLAEILQLIMGKGFIPVDLDA</sequence>
<comment type="caution">
    <text evidence="1">The sequence shown here is derived from an EMBL/GenBank/DDBJ whole genome shotgun (WGS) entry which is preliminary data.</text>
</comment>